<sequence>MKDVPPLTVRPTGLSLLLLSDGGNVQPRVCQISFVFADIDILHWERMSQDDRYAVE</sequence>
<reference evidence="1 2" key="1">
    <citation type="journal article" date="2014" name="Genome Announc.">
        <title>Draft Genome Sequence of Xylella fastidiosa Pear Leaf Scorch Strain in Taiwan.</title>
        <authorList>
            <person name="Su C.C."/>
            <person name="Deng W.L."/>
            <person name="Jan F.J."/>
            <person name="Chang C.J."/>
            <person name="Huang H."/>
            <person name="Chen J."/>
        </authorList>
    </citation>
    <scope>NUCLEOTIDE SEQUENCE [LARGE SCALE GENOMIC DNA]</scope>
    <source>
        <strain evidence="1 2">PLS229</strain>
    </source>
</reference>
<dbReference type="AlphaFoldDB" id="Z9JG56"/>
<proteinExistence type="predicted"/>
<evidence type="ECO:0000313" key="2">
    <source>
        <dbReference type="Proteomes" id="UP000020406"/>
    </source>
</evidence>
<protein>
    <submittedName>
        <fullName evidence="1">Uncharacterized protein</fullName>
    </submittedName>
</protein>
<organism evidence="1 2">
    <name type="scientific">Xylella taiwanensis</name>
    <dbReference type="NCBI Taxonomy" id="1444770"/>
    <lineage>
        <taxon>Bacteria</taxon>
        <taxon>Pseudomonadati</taxon>
        <taxon>Pseudomonadota</taxon>
        <taxon>Gammaproteobacteria</taxon>
        <taxon>Lysobacterales</taxon>
        <taxon>Lysobacteraceae</taxon>
        <taxon>Xylella</taxon>
    </lineage>
</organism>
<dbReference type="EMBL" id="JDSQ01000029">
    <property type="protein sequence ID" value="EWS77159.1"/>
    <property type="molecule type" value="Genomic_DNA"/>
</dbReference>
<evidence type="ECO:0000313" key="1">
    <source>
        <dbReference type="EMBL" id="EWS77159.1"/>
    </source>
</evidence>
<dbReference type="PATRIC" id="fig|1444770.3.peg.2906"/>
<comment type="caution">
    <text evidence="1">The sequence shown here is derived from an EMBL/GenBank/DDBJ whole genome shotgun (WGS) entry which is preliminary data.</text>
</comment>
<dbReference type="Proteomes" id="UP000020406">
    <property type="component" value="Unassembled WGS sequence"/>
</dbReference>
<gene>
    <name evidence="1" type="ORF">AF72_12305</name>
</gene>
<accession>Z9JG56</accession>
<name>Z9JG56_9GAMM</name>